<comment type="caution">
    <text evidence="1">The sequence shown here is derived from an EMBL/GenBank/DDBJ whole genome shotgun (WGS) entry which is preliminary data.</text>
</comment>
<proteinExistence type="predicted"/>
<evidence type="ECO:0000313" key="1">
    <source>
        <dbReference type="EMBL" id="GGF77727.1"/>
    </source>
</evidence>
<accession>A0ABQ1VLW7</accession>
<gene>
    <name evidence="1" type="ORF">GCM10011402_32960</name>
</gene>
<evidence type="ECO:0000313" key="2">
    <source>
        <dbReference type="Proteomes" id="UP000640509"/>
    </source>
</evidence>
<dbReference type="RefSeq" id="WP_188716535.1">
    <property type="nucleotide sequence ID" value="NZ_BMIV01000017.1"/>
</dbReference>
<name>A0ABQ1VLW7_9RHOB</name>
<reference evidence="2" key="1">
    <citation type="journal article" date="2019" name="Int. J. Syst. Evol. Microbiol.">
        <title>The Global Catalogue of Microorganisms (GCM) 10K type strain sequencing project: providing services to taxonomists for standard genome sequencing and annotation.</title>
        <authorList>
            <consortium name="The Broad Institute Genomics Platform"/>
            <consortium name="The Broad Institute Genome Sequencing Center for Infectious Disease"/>
            <person name="Wu L."/>
            <person name="Ma J."/>
        </authorList>
    </citation>
    <scope>NUCLEOTIDE SEQUENCE [LARGE SCALE GENOMIC DNA]</scope>
    <source>
        <strain evidence="2">CGMCC 1.15419</strain>
    </source>
</reference>
<dbReference type="Pfam" id="PF20132">
    <property type="entry name" value="DUF6522"/>
    <property type="match status" value="1"/>
</dbReference>
<dbReference type="Proteomes" id="UP000640509">
    <property type="component" value="Unassembled WGS sequence"/>
</dbReference>
<protein>
    <submittedName>
        <fullName evidence="1">Uncharacterized protein</fullName>
    </submittedName>
</protein>
<sequence length="101" mass="11253">MSLEFATKIAFDQDRPVVEAVEIAPLLELDVSGFQDLMRSGKIRSIVERGEGEDGGKFRLTFQSPRWRVRLTCGRDGEVLSMTRVRLDVPLPEGRSVSTGS</sequence>
<dbReference type="EMBL" id="BMIV01000017">
    <property type="protein sequence ID" value="GGF77727.1"/>
    <property type="molecule type" value="Genomic_DNA"/>
</dbReference>
<keyword evidence="2" id="KW-1185">Reference proteome</keyword>
<dbReference type="InterPro" id="IPR045389">
    <property type="entry name" value="DUF6522"/>
</dbReference>
<organism evidence="1 2">
    <name type="scientific">Paracoccus acridae</name>
    <dbReference type="NCBI Taxonomy" id="1795310"/>
    <lineage>
        <taxon>Bacteria</taxon>
        <taxon>Pseudomonadati</taxon>
        <taxon>Pseudomonadota</taxon>
        <taxon>Alphaproteobacteria</taxon>
        <taxon>Rhodobacterales</taxon>
        <taxon>Paracoccaceae</taxon>
        <taxon>Paracoccus</taxon>
    </lineage>
</organism>